<evidence type="ECO:0000313" key="3">
    <source>
        <dbReference type="EMBL" id="TCD71315.1"/>
    </source>
</evidence>
<dbReference type="Proteomes" id="UP000292702">
    <property type="component" value="Unassembled WGS sequence"/>
</dbReference>
<keyword evidence="2" id="KW-0812">Transmembrane</keyword>
<evidence type="ECO:0000256" key="1">
    <source>
        <dbReference type="SAM" id="MobiDB-lite"/>
    </source>
</evidence>
<dbReference type="EMBL" id="RWJN01000007">
    <property type="protein sequence ID" value="TCD71315.1"/>
    <property type="molecule type" value="Genomic_DNA"/>
</dbReference>
<evidence type="ECO:0000256" key="2">
    <source>
        <dbReference type="SAM" id="Phobius"/>
    </source>
</evidence>
<keyword evidence="4" id="KW-1185">Reference proteome</keyword>
<protein>
    <submittedName>
        <fullName evidence="3">Uncharacterized protein</fullName>
    </submittedName>
</protein>
<accession>A0A4R0RWQ1</accession>
<comment type="caution">
    <text evidence="3">The sequence shown here is derived from an EMBL/GenBank/DDBJ whole genome shotgun (WGS) entry which is preliminary data.</text>
</comment>
<feature type="compositionally biased region" description="Pro residues" evidence="1">
    <location>
        <begin position="115"/>
        <end position="131"/>
    </location>
</feature>
<evidence type="ECO:0000313" key="4">
    <source>
        <dbReference type="Proteomes" id="UP000292702"/>
    </source>
</evidence>
<feature type="transmembrane region" description="Helical" evidence="2">
    <location>
        <begin position="216"/>
        <end position="234"/>
    </location>
</feature>
<proteinExistence type="predicted"/>
<gene>
    <name evidence="3" type="ORF">EIP91_011086</name>
</gene>
<name>A0A4R0RWQ1_9APHY</name>
<reference evidence="3 4" key="1">
    <citation type="submission" date="2018-11" db="EMBL/GenBank/DDBJ databases">
        <title>Genome assembly of Steccherinum ochraceum LE-BIN_3174, the white-rot fungus of the Steccherinaceae family (The Residual Polyporoid clade, Polyporales, Basidiomycota).</title>
        <authorList>
            <person name="Fedorova T.V."/>
            <person name="Glazunova O.A."/>
            <person name="Landesman E.O."/>
            <person name="Moiseenko K.V."/>
            <person name="Psurtseva N.V."/>
            <person name="Savinova O.S."/>
            <person name="Shakhova N.V."/>
            <person name="Tyazhelova T.V."/>
            <person name="Vasina D.V."/>
        </authorList>
    </citation>
    <scope>NUCLEOTIDE SEQUENCE [LARGE SCALE GENOMIC DNA]</scope>
    <source>
        <strain evidence="3 4">LE-BIN_3174</strain>
    </source>
</reference>
<keyword evidence="2" id="KW-0472">Membrane</keyword>
<dbReference type="AlphaFoldDB" id="A0A4R0RWQ1"/>
<keyword evidence="2" id="KW-1133">Transmembrane helix</keyword>
<sequence length="268" mass="28961">MAERNVDQLDALERALALALDTGPPGSRLPLVSRTAYAMPSETAKSQIAKIPIGENRIGQAIKMRRRDVRVLLPFRRQWVCVRMAVAATVDGKRPPSKLEAGSLSRTAAASLPPSHVPPSDLPSPRAPHSPPNRAIRPSSPSLPAAYMDTPSSLSGPPRWLGYRSASPLSLHLGLYVQRLLHGTSPAHSITDSPMYTLSLFVDDRQILLRPRYRSLIFNLTGLVLILVAVSSQISGVSKPRIQNAVASAVSSAGLQLDWHGRTSLLCP</sequence>
<organism evidence="3 4">
    <name type="scientific">Steccherinum ochraceum</name>
    <dbReference type="NCBI Taxonomy" id="92696"/>
    <lineage>
        <taxon>Eukaryota</taxon>
        <taxon>Fungi</taxon>
        <taxon>Dikarya</taxon>
        <taxon>Basidiomycota</taxon>
        <taxon>Agaricomycotina</taxon>
        <taxon>Agaricomycetes</taxon>
        <taxon>Polyporales</taxon>
        <taxon>Steccherinaceae</taxon>
        <taxon>Steccherinum</taxon>
    </lineage>
</organism>
<feature type="region of interest" description="Disordered" evidence="1">
    <location>
        <begin position="92"/>
        <end position="154"/>
    </location>
</feature>